<gene>
    <name evidence="8" type="ORF">EV383_2359</name>
</gene>
<dbReference type="SUPFAM" id="SSF52172">
    <property type="entry name" value="CheY-like"/>
    <property type="match status" value="1"/>
</dbReference>
<evidence type="ECO:0000256" key="3">
    <source>
        <dbReference type="ARBA" id="ARBA00023125"/>
    </source>
</evidence>
<keyword evidence="1 5" id="KW-0597">Phosphoprotein</keyword>
<evidence type="ECO:0000313" key="8">
    <source>
        <dbReference type="EMBL" id="RZT85492.1"/>
    </source>
</evidence>
<dbReference type="Proteomes" id="UP000291591">
    <property type="component" value="Unassembled WGS sequence"/>
</dbReference>
<keyword evidence="3" id="KW-0238">DNA-binding</keyword>
<dbReference type="Gene3D" id="3.40.50.2300">
    <property type="match status" value="1"/>
</dbReference>
<dbReference type="SUPFAM" id="SSF46894">
    <property type="entry name" value="C-terminal effector domain of the bipartite response regulators"/>
    <property type="match status" value="1"/>
</dbReference>
<keyword evidence="4" id="KW-0804">Transcription</keyword>
<feature type="modified residue" description="4-aspartylphosphate" evidence="5">
    <location>
        <position position="55"/>
    </location>
</feature>
<keyword evidence="2" id="KW-0805">Transcription regulation</keyword>
<accession>A0A4Q7UUE9</accession>
<dbReference type="GO" id="GO:0000160">
    <property type="term" value="P:phosphorelay signal transduction system"/>
    <property type="evidence" value="ECO:0007669"/>
    <property type="project" value="InterPro"/>
</dbReference>
<dbReference type="InterPro" id="IPR016032">
    <property type="entry name" value="Sig_transdc_resp-reg_C-effctor"/>
</dbReference>
<dbReference type="SMART" id="SM00421">
    <property type="entry name" value="HTH_LUXR"/>
    <property type="match status" value="1"/>
</dbReference>
<evidence type="ECO:0000256" key="1">
    <source>
        <dbReference type="ARBA" id="ARBA00022553"/>
    </source>
</evidence>
<dbReference type="GO" id="GO:0003677">
    <property type="term" value="F:DNA binding"/>
    <property type="evidence" value="ECO:0007669"/>
    <property type="project" value="UniProtKB-KW"/>
</dbReference>
<dbReference type="PROSITE" id="PS00622">
    <property type="entry name" value="HTH_LUXR_1"/>
    <property type="match status" value="1"/>
</dbReference>
<dbReference type="CDD" id="cd06170">
    <property type="entry name" value="LuxR_C_like"/>
    <property type="match status" value="1"/>
</dbReference>
<evidence type="ECO:0000256" key="5">
    <source>
        <dbReference type="PROSITE-ProRule" id="PRU00169"/>
    </source>
</evidence>
<dbReference type="InterPro" id="IPR011006">
    <property type="entry name" value="CheY-like_superfamily"/>
</dbReference>
<evidence type="ECO:0000259" key="7">
    <source>
        <dbReference type="PROSITE" id="PS50110"/>
    </source>
</evidence>
<dbReference type="PANTHER" id="PTHR43214">
    <property type="entry name" value="TWO-COMPONENT RESPONSE REGULATOR"/>
    <property type="match status" value="1"/>
</dbReference>
<feature type="domain" description="Response regulatory" evidence="7">
    <location>
        <begin position="4"/>
        <end position="120"/>
    </location>
</feature>
<dbReference type="InterPro" id="IPR039420">
    <property type="entry name" value="WalR-like"/>
</dbReference>
<dbReference type="InterPro" id="IPR058245">
    <property type="entry name" value="NreC/VraR/RcsB-like_REC"/>
</dbReference>
<feature type="domain" description="HTH luxR-type" evidence="6">
    <location>
        <begin position="146"/>
        <end position="211"/>
    </location>
</feature>
<dbReference type="PROSITE" id="PS50110">
    <property type="entry name" value="RESPONSE_REGULATORY"/>
    <property type="match status" value="1"/>
</dbReference>
<dbReference type="InterPro" id="IPR001789">
    <property type="entry name" value="Sig_transdc_resp-reg_receiver"/>
</dbReference>
<dbReference type="AlphaFoldDB" id="A0A4Q7UUE9"/>
<name>A0A4Q7UUE9_PSEST</name>
<protein>
    <submittedName>
        <fullName evidence="8">LuxR family two component transcriptional regulator</fullName>
    </submittedName>
</protein>
<dbReference type="EMBL" id="SHKL01000001">
    <property type="protein sequence ID" value="RZT85492.1"/>
    <property type="molecule type" value="Genomic_DNA"/>
</dbReference>
<proteinExistence type="predicted"/>
<dbReference type="SMART" id="SM00448">
    <property type="entry name" value="REC"/>
    <property type="match status" value="1"/>
</dbReference>
<dbReference type="RefSeq" id="WP_207223494.1">
    <property type="nucleotide sequence ID" value="NZ_SHKL01000001.1"/>
</dbReference>
<keyword evidence="9" id="KW-1185">Reference proteome</keyword>
<dbReference type="InterPro" id="IPR000792">
    <property type="entry name" value="Tscrpt_reg_LuxR_C"/>
</dbReference>
<dbReference type="GO" id="GO:0006355">
    <property type="term" value="P:regulation of DNA-templated transcription"/>
    <property type="evidence" value="ECO:0007669"/>
    <property type="project" value="InterPro"/>
</dbReference>
<reference evidence="8 9" key="1">
    <citation type="submission" date="2019-02" db="EMBL/GenBank/DDBJ databases">
        <title>Sequencing the genomes of 1000 actinobacteria strains.</title>
        <authorList>
            <person name="Klenk H.-P."/>
        </authorList>
    </citation>
    <scope>NUCLEOTIDE SEQUENCE [LARGE SCALE GENOMIC DNA]</scope>
    <source>
        <strain evidence="8 9">DSM 45779</strain>
    </source>
</reference>
<organism evidence="8 9">
    <name type="scientific">Pseudonocardia sediminis</name>
    <dbReference type="NCBI Taxonomy" id="1397368"/>
    <lineage>
        <taxon>Bacteria</taxon>
        <taxon>Bacillati</taxon>
        <taxon>Actinomycetota</taxon>
        <taxon>Actinomycetes</taxon>
        <taxon>Pseudonocardiales</taxon>
        <taxon>Pseudonocardiaceae</taxon>
        <taxon>Pseudonocardia</taxon>
    </lineage>
</organism>
<evidence type="ECO:0000259" key="6">
    <source>
        <dbReference type="PROSITE" id="PS50043"/>
    </source>
</evidence>
<dbReference type="PANTHER" id="PTHR43214:SF24">
    <property type="entry name" value="TRANSCRIPTIONAL REGULATORY PROTEIN NARL-RELATED"/>
    <property type="match status" value="1"/>
</dbReference>
<dbReference type="PROSITE" id="PS50043">
    <property type="entry name" value="HTH_LUXR_2"/>
    <property type="match status" value="1"/>
</dbReference>
<evidence type="ECO:0000256" key="2">
    <source>
        <dbReference type="ARBA" id="ARBA00023015"/>
    </source>
</evidence>
<evidence type="ECO:0000313" key="9">
    <source>
        <dbReference type="Proteomes" id="UP000291591"/>
    </source>
</evidence>
<sequence>MTVRVLVVDDHPLYREGIRSAVRAMTGIEVVGEAVDGDDAVRQARDLAPDVVLMDLHMPGTNGVDATRALRAADPRTAVLALTMLDDDQAISAALRAGASGYLLKGAGRAEIERAIVGVAEGGMVVGDGIAARVRQWFSAGSDASPAMPFPSLTGREREVLGLAAHGLTNAAIARRLSLSEKTVRNNVSNVFAKLGVATRSAAVAKARDAGLGVGPL</sequence>
<comment type="caution">
    <text evidence="8">The sequence shown here is derived from an EMBL/GenBank/DDBJ whole genome shotgun (WGS) entry which is preliminary data.</text>
</comment>
<dbReference type="PRINTS" id="PR00038">
    <property type="entry name" value="HTHLUXR"/>
</dbReference>
<dbReference type="Pfam" id="PF00072">
    <property type="entry name" value="Response_reg"/>
    <property type="match status" value="1"/>
</dbReference>
<dbReference type="CDD" id="cd17535">
    <property type="entry name" value="REC_NarL-like"/>
    <property type="match status" value="1"/>
</dbReference>
<dbReference type="Pfam" id="PF00196">
    <property type="entry name" value="GerE"/>
    <property type="match status" value="1"/>
</dbReference>
<evidence type="ECO:0000256" key="4">
    <source>
        <dbReference type="ARBA" id="ARBA00023163"/>
    </source>
</evidence>